<name>A0ABM8D214_9NOCA</name>
<evidence type="ECO:0000256" key="1">
    <source>
        <dbReference type="SAM" id="MobiDB-lite"/>
    </source>
</evidence>
<sequence>MGERNGSLCDAARGGVDVVPDVGAHLWAGWLDPRVTWVLGTFRPVGEWDGSVCDAALVTGVVDAPNEDRDGLRVHRFRVGGRDSRAPAGGHGSARAMCGRAEPGVRAAG</sequence>
<proteinExistence type="predicted"/>
<dbReference type="EMBL" id="AP026978">
    <property type="protein sequence ID" value="BDU01384.1"/>
    <property type="molecule type" value="Genomic_DNA"/>
</dbReference>
<evidence type="ECO:0000313" key="3">
    <source>
        <dbReference type="Proteomes" id="UP001317870"/>
    </source>
</evidence>
<dbReference type="Proteomes" id="UP001317870">
    <property type="component" value="Chromosome"/>
</dbReference>
<evidence type="ECO:0000313" key="2">
    <source>
        <dbReference type="EMBL" id="BDU01384.1"/>
    </source>
</evidence>
<reference evidence="2 3" key="1">
    <citation type="submission" date="2022-11" db="EMBL/GenBank/DDBJ databases">
        <title>Genome Sequencing of Nocardia sp. ON39_IFM12276 and assembly.</title>
        <authorList>
            <person name="Shimojima M."/>
            <person name="Toyokawa M."/>
            <person name="Uesaka K."/>
        </authorList>
    </citation>
    <scope>NUCLEOTIDE SEQUENCE [LARGE SCALE GENOMIC DNA]</scope>
    <source>
        <strain evidence="2 3">IFM 12276</strain>
    </source>
</reference>
<protein>
    <submittedName>
        <fullName evidence="2">Uncharacterized protein</fullName>
    </submittedName>
</protein>
<accession>A0ABM8D214</accession>
<feature type="region of interest" description="Disordered" evidence="1">
    <location>
        <begin position="83"/>
        <end position="109"/>
    </location>
</feature>
<keyword evidence="3" id="KW-1185">Reference proteome</keyword>
<gene>
    <name evidence="2" type="ORF">IFM12276_44120</name>
</gene>
<organism evidence="2 3">
    <name type="scientific">Nocardia sputorum</name>
    <dbReference type="NCBI Taxonomy" id="2984338"/>
    <lineage>
        <taxon>Bacteria</taxon>
        <taxon>Bacillati</taxon>
        <taxon>Actinomycetota</taxon>
        <taxon>Actinomycetes</taxon>
        <taxon>Mycobacteriales</taxon>
        <taxon>Nocardiaceae</taxon>
        <taxon>Nocardia</taxon>
    </lineage>
</organism>